<feature type="compositionally biased region" description="Low complexity" evidence="1">
    <location>
        <begin position="24"/>
        <end position="35"/>
    </location>
</feature>
<proteinExistence type="predicted"/>
<dbReference type="RefSeq" id="WP_042624602.1">
    <property type="nucleotide sequence ID" value="NZ_CP002580.1"/>
</dbReference>
<reference evidence="3 4" key="2">
    <citation type="journal article" date="2016" name="Appl. Microbiol. Biotechnol.">
        <title>Mutations improving production and secretion of extracellular lipase by Burkholderia glumae PG1.</title>
        <authorList>
            <person name="Knapp A."/>
            <person name="Voget S."/>
            <person name="Gao R."/>
            <person name="Zaburannyi N."/>
            <person name="Krysciak D."/>
            <person name="Breuer M."/>
            <person name="Hauer B."/>
            <person name="Streit W.R."/>
            <person name="Muller R."/>
            <person name="Daniel R."/>
            <person name="Jaeger K.E."/>
        </authorList>
    </citation>
    <scope>NUCLEOTIDE SEQUENCE [LARGE SCALE GENOMIC DNA]</scope>
    <source>
        <strain evidence="3 4">PG1</strain>
    </source>
</reference>
<name>A0A0B6RY35_BURPL</name>
<dbReference type="Proteomes" id="UP000031838">
    <property type="component" value="Chromosome 1"/>
</dbReference>
<keyword evidence="4" id="KW-1185">Reference proteome</keyword>
<evidence type="ECO:0000313" key="4">
    <source>
        <dbReference type="Proteomes" id="UP000031838"/>
    </source>
</evidence>
<feature type="compositionally biased region" description="Gly residues" evidence="1">
    <location>
        <begin position="36"/>
        <end position="58"/>
    </location>
</feature>
<dbReference type="SUPFAM" id="SSF89372">
    <property type="entry name" value="Fucose-specific lectin"/>
    <property type="match status" value="1"/>
</dbReference>
<dbReference type="AlphaFoldDB" id="A0A0B6RY35"/>
<dbReference type="KEGG" id="bgp:BGL_1c14590"/>
<gene>
    <name evidence="3" type="ORF">BGL_1c14590</name>
</gene>
<evidence type="ECO:0000313" key="3">
    <source>
        <dbReference type="EMBL" id="AJK45975.1"/>
    </source>
</evidence>
<dbReference type="HOGENOM" id="CLU_567040_0_0_4"/>
<organism evidence="3 4">
    <name type="scientific">Burkholderia plantarii</name>
    <dbReference type="NCBI Taxonomy" id="41899"/>
    <lineage>
        <taxon>Bacteria</taxon>
        <taxon>Pseudomonadati</taxon>
        <taxon>Pseudomonadota</taxon>
        <taxon>Betaproteobacteria</taxon>
        <taxon>Burkholderiales</taxon>
        <taxon>Burkholderiaceae</taxon>
        <taxon>Burkholderia</taxon>
    </lineage>
</organism>
<feature type="region of interest" description="Disordered" evidence="1">
    <location>
        <begin position="24"/>
        <end position="68"/>
    </location>
</feature>
<evidence type="ECO:0008006" key="5">
    <source>
        <dbReference type="Google" id="ProtNLM"/>
    </source>
</evidence>
<keyword evidence="2" id="KW-0732">Signal</keyword>
<feature type="chain" id="PRO_5002124603" description="Lipoprotein" evidence="2">
    <location>
        <begin position="20"/>
        <end position="505"/>
    </location>
</feature>
<dbReference type="PROSITE" id="PS51257">
    <property type="entry name" value="PROKAR_LIPOPROTEIN"/>
    <property type="match status" value="1"/>
</dbReference>
<accession>A0A0B6RY35</accession>
<feature type="signal peptide" evidence="2">
    <location>
        <begin position="1"/>
        <end position="19"/>
    </location>
</feature>
<evidence type="ECO:0000256" key="1">
    <source>
        <dbReference type="SAM" id="MobiDB-lite"/>
    </source>
</evidence>
<protein>
    <recommendedName>
        <fullName evidence="5">Lipoprotein</fullName>
    </recommendedName>
</protein>
<evidence type="ECO:0000256" key="2">
    <source>
        <dbReference type="SAM" id="SignalP"/>
    </source>
</evidence>
<reference evidence="4" key="1">
    <citation type="submission" date="2011-03" db="EMBL/GenBank/DDBJ databases">
        <authorList>
            <person name="Voget S."/>
            <person name="Streit W.R."/>
            <person name="Jaeger K.E."/>
            <person name="Daniel R."/>
        </authorList>
    </citation>
    <scope>NUCLEOTIDE SEQUENCE [LARGE SCALE GENOMIC DNA]</scope>
    <source>
        <strain evidence="4">PG1</strain>
    </source>
</reference>
<dbReference type="EMBL" id="CP002580">
    <property type="protein sequence ID" value="AJK45975.1"/>
    <property type="molecule type" value="Genomic_DNA"/>
</dbReference>
<sequence length="505" mass="51529">MKPITWMLMAACLSLTACGGDDASTIGSASSSGPSSPGGGGNAGGGNTGGNTGGGNTGGSTSQTQAGWSQAVALDGKTLAFEPSTTIDGSGDTLVTWMTNGPSGAGGNEMWGARYVPGAGWSTATRLDTGDGTHPMTGPGTIQPQLVGNAAGQAVAFWTEWMPGPNMYALWARPFSPGSGWGTPYEVAPDVTSSTYTAGIDGQGNALVAFPQSTSLLDSRIAWVRYTPDGTWSPTTQIQMPVQTGPGAVTGDTTNLRPMISVLSSGSAVLAWGQTNGTQSAIWTATYDATNGWTNVNPAVTNTSLFTDIDAPTAGMDAKGNLTLVWGQIDVANGKIMTTTMSQRYMAGTGWQTAKQVAPEITEASGFIAKPMLAVSENGAAGVMWAEGGAVLKASVADTDGNWGPLQTLTEHLNSSAGQLPPIVIDGAGNVTAAWQDMGTSNSSDVIASSYRNGAWTATTFGQDPQSSSWPALAVNAAGSMALVWQNDNLNVGPQLQTSFYTPGH</sequence>